<dbReference type="SUPFAM" id="SSF103007">
    <property type="entry name" value="Hypothetical protein TT1725"/>
    <property type="match status" value="1"/>
</dbReference>
<accession>A0A1U7M9E3</accession>
<comment type="caution">
    <text evidence="1">The sequence shown here is derived from an EMBL/GenBank/DDBJ whole genome shotgun (WGS) entry which is preliminary data.</text>
</comment>
<sequence>MIIGVCTVKIRIFEANSLKEKRQVIKSLMGRLKSRFNISIAEVGLNDSWQTSEIGFSLTTNDSNHAREVISKVINFIDGDNRVEILEQNTELL</sequence>
<proteinExistence type="predicted"/>
<dbReference type="EMBL" id="LTDM01000002">
    <property type="protein sequence ID" value="OLS03860.1"/>
    <property type="molecule type" value="Genomic_DNA"/>
</dbReference>
<reference evidence="1 2" key="1">
    <citation type="submission" date="2016-02" db="EMBL/GenBank/DDBJ databases">
        <title>Genome sequence of Tissierella creatinophila DSM 6911.</title>
        <authorList>
            <person name="Poehlein A."/>
            <person name="Daniel R."/>
        </authorList>
    </citation>
    <scope>NUCLEOTIDE SEQUENCE [LARGE SCALE GENOMIC DNA]</scope>
    <source>
        <strain evidence="1 2">DSM 6911</strain>
    </source>
</reference>
<dbReference type="AlphaFoldDB" id="A0A1U7M9E3"/>
<protein>
    <recommendedName>
        <fullName evidence="3">YlxP-like protein</fullName>
    </recommendedName>
</protein>
<evidence type="ECO:0000313" key="2">
    <source>
        <dbReference type="Proteomes" id="UP000186112"/>
    </source>
</evidence>
<keyword evidence="2" id="KW-1185">Reference proteome</keyword>
<dbReference type="Gene3D" id="3.30.70.1120">
    <property type="entry name" value="TT1725-like"/>
    <property type="match status" value="1"/>
</dbReference>
<dbReference type="PANTHER" id="PTHR36441">
    <property type="entry name" value="HYPOTHETICAL CYTOSOLIC PROTEIN"/>
    <property type="match status" value="1"/>
</dbReference>
<dbReference type="InterPro" id="IPR036746">
    <property type="entry name" value="TT1725-like_sf"/>
</dbReference>
<organism evidence="1 2">
    <name type="scientific">Tissierella creatinophila DSM 6911</name>
    <dbReference type="NCBI Taxonomy" id="1123403"/>
    <lineage>
        <taxon>Bacteria</taxon>
        <taxon>Bacillati</taxon>
        <taxon>Bacillota</taxon>
        <taxon>Tissierellia</taxon>
        <taxon>Tissierellales</taxon>
        <taxon>Tissierellaceae</taxon>
        <taxon>Tissierella</taxon>
    </lineage>
</organism>
<name>A0A1U7M9E3_TISCR</name>
<dbReference type="PANTHER" id="PTHR36441:SF1">
    <property type="entry name" value="DUF503 DOMAIN-CONTAINING PROTEIN"/>
    <property type="match status" value="1"/>
</dbReference>
<dbReference type="Pfam" id="PF04456">
    <property type="entry name" value="DUF503"/>
    <property type="match status" value="1"/>
</dbReference>
<evidence type="ECO:0000313" key="1">
    <source>
        <dbReference type="EMBL" id="OLS03860.1"/>
    </source>
</evidence>
<evidence type="ECO:0008006" key="3">
    <source>
        <dbReference type="Google" id="ProtNLM"/>
    </source>
</evidence>
<dbReference type="RefSeq" id="WP_075724184.1">
    <property type="nucleotide sequence ID" value="NZ_LTDM01000002.1"/>
</dbReference>
<dbReference type="OrthoDB" id="9809023at2"/>
<gene>
    <name evidence="1" type="ORF">TICRE_01860</name>
</gene>
<dbReference type="InterPro" id="IPR007546">
    <property type="entry name" value="DUF503"/>
</dbReference>
<dbReference type="Proteomes" id="UP000186112">
    <property type="component" value="Unassembled WGS sequence"/>
</dbReference>